<dbReference type="RefSeq" id="WP_386046472.1">
    <property type="nucleotide sequence ID" value="NZ_JBHUIO010000005.1"/>
</dbReference>
<sequence>MITLYSVFPFIETEKVIDLRHRSMQIIRRQFISYPAPTIFLMIGFVISFLLISFGTSSFVQLKNMTETRNNNVPPHGIALSLSIGEGNFQFDKWLDSLNRLENDTGLIFTGLKGFLDDADSKEKVSLRAEWFKSDLNWKYILMEGRYYSPKEVMSAQPVVLLGKNLQKLSIREGSRDVVMVSGRKYEVIGILGKKNEKTNWDNTIVMPVTALPETTIGSIESSRAISMILHKESKLPMKELSLLEDDLKRAYSGSQIQAEEVQKELDYMSTALANPDFVQVLSVLVYVLALINSVNVTSFWMNERKYEIGVRKAFGHTNFTIMKLLMAEMLLLISISAVGGIGIHLALDMGVGSIAEYTTQFYLENIIVAVIFVALSTFLTAIIPALKCIKLQPIEALKK</sequence>
<evidence type="ECO:0000256" key="5">
    <source>
        <dbReference type="ARBA" id="ARBA00023136"/>
    </source>
</evidence>
<dbReference type="PANTHER" id="PTHR30572">
    <property type="entry name" value="MEMBRANE COMPONENT OF TRANSPORTER-RELATED"/>
    <property type="match status" value="1"/>
</dbReference>
<evidence type="ECO:0000259" key="9">
    <source>
        <dbReference type="Pfam" id="PF12704"/>
    </source>
</evidence>
<dbReference type="PANTHER" id="PTHR30572:SF4">
    <property type="entry name" value="ABC TRANSPORTER PERMEASE YTRF"/>
    <property type="match status" value="1"/>
</dbReference>
<comment type="caution">
    <text evidence="10">The sequence shown here is derived from an EMBL/GenBank/DDBJ whole genome shotgun (WGS) entry which is preliminary data.</text>
</comment>
<evidence type="ECO:0000256" key="6">
    <source>
        <dbReference type="ARBA" id="ARBA00038076"/>
    </source>
</evidence>
<keyword evidence="3 7" id="KW-0812">Transmembrane</keyword>
<gene>
    <name evidence="10" type="ORF">ACFSOY_10785</name>
</gene>
<keyword evidence="11" id="KW-1185">Reference proteome</keyword>
<evidence type="ECO:0000256" key="7">
    <source>
        <dbReference type="SAM" id="Phobius"/>
    </source>
</evidence>
<protein>
    <submittedName>
        <fullName evidence="10">ABC transporter permease</fullName>
    </submittedName>
</protein>
<reference evidence="11" key="1">
    <citation type="journal article" date="2019" name="Int. J. Syst. Evol. Microbiol.">
        <title>The Global Catalogue of Microorganisms (GCM) 10K type strain sequencing project: providing services to taxonomists for standard genome sequencing and annotation.</title>
        <authorList>
            <consortium name="The Broad Institute Genomics Platform"/>
            <consortium name="The Broad Institute Genome Sequencing Center for Infectious Disease"/>
            <person name="Wu L."/>
            <person name="Ma J."/>
        </authorList>
    </citation>
    <scope>NUCLEOTIDE SEQUENCE [LARGE SCALE GENOMIC DNA]</scope>
    <source>
        <strain evidence="11">CGMCC 1.13574</strain>
    </source>
</reference>
<evidence type="ECO:0000256" key="2">
    <source>
        <dbReference type="ARBA" id="ARBA00022475"/>
    </source>
</evidence>
<evidence type="ECO:0000256" key="4">
    <source>
        <dbReference type="ARBA" id="ARBA00022989"/>
    </source>
</evidence>
<dbReference type="Pfam" id="PF12704">
    <property type="entry name" value="MacB_PCD"/>
    <property type="match status" value="1"/>
</dbReference>
<evidence type="ECO:0000313" key="11">
    <source>
        <dbReference type="Proteomes" id="UP001597343"/>
    </source>
</evidence>
<keyword evidence="4 7" id="KW-1133">Transmembrane helix</keyword>
<comment type="similarity">
    <text evidence="6">Belongs to the ABC-4 integral membrane protein family.</text>
</comment>
<feature type="transmembrane region" description="Helical" evidence="7">
    <location>
        <begin position="367"/>
        <end position="390"/>
    </location>
</feature>
<dbReference type="EMBL" id="JBHUIO010000005">
    <property type="protein sequence ID" value="MFD2170488.1"/>
    <property type="molecule type" value="Genomic_DNA"/>
</dbReference>
<accession>A0ABW4ZYK8</accession>
<dbReference type="InterPro" id="IPR025857">
    <property type="entry name" value="MacB_PCD"/>
</dbReference>
<evidence type="ECO:0000256" key="3">
    <source>
        <dbReference type="ARBA" id="ARBA00022692"/>
    </source>
</evidence>
<dbReference type="Pfam" id="PF02687">
    <property type="entry name" value="FtsX"/>
    <property type="match status" value="1"/>
</dbReference>
<feature type="transmembrane region" description="Helical" evidence="7">
    <location>
        <begin position="278"/>
        <end position="301"/>
    </location>
</feature>
<keyword evidence="5 7" id="KW-0472">Membrane</keyword>
<organism evidence="10 11">
    <name type="scientific">Tumebacillus lipolyticus</name>
    <dbReference type="NCBI Taxonomy" id="1280370"/>
    <lineage>
        <taxon>Bacteria</taxon>
        <taxon>Bacillati</taxon>
        <taxon>Bacillota</taxon>
        <taxon>Bacilli</taxon>
        <taxon>Bacillales</taxon>
        <taxon>Alicyclobacillaceae</taxon>
        <taxon>Tumebacillus</taxon>
    </lineage>
</organism>
<evidence type="ECO:0000259" key="8">
    <source>
        <dbReference type="Pfam" id="PF02687"/>
    </source>
</evidence>
<feature type="transmembrane region" description="Helical" evidence="7">
    <location>
        <begin position="31"/>
        <end position="54"/>
    </location>
</feature>
<proteinExistence type="inferred from homology"/>
<name>A0ABW4ZYK8_9BACL</name>
<feature type="domain" description="MacB-like periplasmic core" evidence="9">
    <location>
        <begin position="42"/>
        <end position="216"/>
    </location>
</feature>
<keyword evidence="2" id="KW-1003">Cell membrane</keyword>
<evidence type="ECO:0000256" key="1">
    <source>
        <dbReference type="ARBA" id="ARBA00004651"/>
    </source>
</evidence>
<dbReference type="InterPro" id="IPR003838">
    <property type="entry name" value="ABC3_permease_C"/>
</dbReference>
<dbReference type="Proteomes" id="UP001597343">
    <property type="component" value="Unassembled WGS sequence"/>
</dbReference>
<feature type="transmembrane region" description="Helical" evidence="7">
    <location>
        <begin position="322"/>
        <end position="347"/>
    </location>
</feature>
<comment type="subcellular location">
    <subcellularLocation>
        <location evidence="1">Cell membrane</location>
        <topology evidence="1">Multi-pass membrane protein</topology>
    </subcellularLocation>
</comment>
<evidence type="ECO:0000313" key="10">
    <source>
        <dbReference type="EMBL" id="MFD2170488.1"/>
    </source>
</evidence>
<feature type="domain" description="ABC3 transporter permease C-terminal" evidence="8">
    <location>
        <begin position="281"/>
        <end position="394"/>
    </location>
</feature>
<dbReference type="InterPro" id="IPR050250">
    <property type="entry name" value="Macrolide_Exporter_MacB"/>
</dbReference>